<dbReference type="Proteomes" id="UP001187192">
    <property type="component" value="Unassembled WGS sequence"/>
</dbReference>
<organism evidence="1 2">
    <name type="scientific">Ficus carica</name>
    <name type="common">Common fig</name>
    <dbReference type="NCBI Taxonomy" id="3494"/>
    <lineage>
        <taxon>Eukaryota</taxon>
        <taxon>Viridiplantae</taxon>
        <taxon>Streptophyta</taxon>
        <taxon>Embryophyta</taxon>
        <taxon>Tracheophyta</taxon>
        <taxon>Spermatophyta</taxon>
        <taxon>Magnoliopsida</taxon>
        <taxon>eudicotyledons</taxon>
        <taxon>Gunneridae</taxon>
        <taxon>Pentapetalae</taxon>
        <taxon>rosids</taxon>
        <taxon>fabids</taxon>
        <taxon>Rosales</taxon>
        <taxon>Moraceae</taxon>
        <taxon>Ficeae</taxon>
        <taxon>Ficus</taxon>
    </lineage>
</organism>
<name>A0AA88DC51_FICCA</name>
<sequence>MVNLDYVTCQDHDIPNGWPLGLEVMNVRLRVVDSLRSATLERYSWHAPSASLSSFSSSALDTESTASFFQDNSMSLGRLIGIRPGERGRLYLPNSIHFEEHGRISRTGSQSDASRGHGVYKCRGICIPLLVCALMKTNRSKSKARR</sequence>
<dbReference type="AlphaFoldDB" id="A0AA88DC51"/>
<protein>
    <submittedName>
        <fullName evidence="1">Uncharacterized protein</fullName>
    </submittedName>
</protein>
<reference evidence="1" key="1">
    <citation type="submission" date="2023-07" db="EMBL/GenBank/DDBJ databases">
        <title>draft genome sequence of fig (Ficus carica).</title>
        <authorList>
            <person name="Takahashi T."/>
            <person name="Nishimura K."/>
        </authorList>
    </citation>
    <scope>NUCLEOTIDE SEQUENCE</scope>
</reference>
<dbReference type="InterPro" id="IPR040344">
    <property type="entry name" value="At3g17950-like"/>
</dbReference>
<gene>
    <name evidence="1" type="ORF">TIFTF001_019898</name>
</gene>
<dbReference type="PANTHER" id="PTHR33544:SF14">
    <property type="entry name" value="PROTEIN, PUTATIVE-RELATED"/>
    <property type="match status" value="1"/>
</dbReference>
<keyword evidence="2" id="KW-1185">Reference proteome</keyword>
<dbReference type="PANTHER" id="PTHR33544">
    <property type="entry name" value="DUF4005 DOMAIN-CONTAINING PROTEIN-RELATED"/>
    <property type="match status" value="1"/>
</dbReference>
<accession>A0AA88DC51</accession>
<dbReference type="EMBL" id="BTGU01000035">
    <property type="protein sequence ID" value="GMN50741.1"/>
    <property type="molecule type" value="Genomic_DNA"/>
</dbReference>
<evidence type="ECO:0000313" key="2">
    <source>
        <dbReference type="Proteomes" id="UP001187192"/>
    </source>
</evidence>
<proteinExistence type="predicted"/>
<comment type="caution">
    <text evidence="1">The sequence shown here is derived from an EMBL/GenBank/DDBJ whole genome shotgun (WGS) entry which is preliminary data.</text>
</comment>
<evidence type="ECO:0000313" key="1">
    <source>
        <dbReference type="EMBL" id="GMN50741.1"/>
    </source>
</evidence>